<dbReference type="Gene3D" id="1.10.20.10">
    <property type="entry name" value="Histone, subunit A"/>
    <property type="match status" value="1"/>
</dbReference>
<dbReference type="GeneID" id="68111050"/>
<dbReference type="GO" id="GO:0016251">
    <property type="term" value="F:RNA polymerase II general transcription initiation factor activity"/>
    <property type="evidence" value="ECO:0007669"/>
    <property type="project" value="TreeGrafter"/>
</dbReference>
<sequence>MGSNAEDFSLPKATIQKLIKEHLGDSIRCATETRDLIVECCIEFVQMIAAEANTICEQQQRKTIAGEHVIEALQKLGYGEYIQSVNEAHAQFKTESARHSKNSDKLKNSGKTQEELISEQHKLIAESRARQYGNIQTPTTAMSGFNPSNAFPNTPVIHQQPQQQYYQAPPMIPPPLYNAVRGEIIPSASTLLE</sequence>
<dbReference type="InterPro" id="IPR009072">
    <property type="entry name" value="Histone-fold"/>
</dbReference>
<dbReference type="InterPro" id="IPR042225">
    <property type="entry name" value="Ncb2"/>
</dbReference>
<dbReference type="InterPro" id="IPR003958">
    <property type="entry name" value="CBFA_NFYB_domain"/>
</dbReference>
<dbReference type="GO" id="GO:0046982">
    <property type="term" value="F:protein heterodimerization activity"/>
    <property type="evidence" value="ECO:0007669"/>
    <property type="project" value="InterPro"/>
</dbReference>
<feature type="region of interest" description="Disordered" evidence="3">
    <location>
        <begin position="92"/>
        <end position="112"/>
    </location>
</feature>
<reference evidence="5 6" key="1">
    <citation type="journal article" date="2019" name="Sci. Rep.">
        <title>Nanopore sequencing improves the draft genome of the human pathogenic amoeba Naegleria fowleri.</title>
        <authorList>
            <person name="Liechti N."/>
            <person name="Schurch N."/>
            <person name="Bruggmann R."/>
            <person name="Wittwer M."/>
        </authorList>
    </citation>
    <scope>NUCLEOTIDE SEQUENCE [LARGE SCALE GENOMIC DNA]</scope>
    <source>
        <strain evidence="5 6">ATCC 30894</strain>
    </source>
</reference>
<dbReference type="GO" id="GO:0051123">
    <property type="term" value="P:RNA polymerase II preinitiation complex assembly"/>
    <property type="evidence" value="ECO:0007669"/>
    <property type="project" value="TreeGrafter"/>
</dbReference>
<dbReference type="GO" id="GO:0017054">
    <property type="term" value="C:negative cofactor 2 complex"/>
    <property type="evidence" value="ECO:0007669"/>
    <property type="project" value="InterPro"/>
</dbReference>
<dbReference type="RefSeq" id="XP_044561892.1">
    <property type="nucleotide sequence ID" value="XM_044707180.1"/>
</dbReference>
<protein>
    <recommendedName>
        <fullName evidence="4">Transcription factor CBF/NF-Y/archaeal histone domain-containing protein</fullName>
    </recommendedName>
</protein>
<dbReference type="AlphaFoldDB" id="A0A6A5BW79"/>
<keyword evidence="2" id="KW-0539">Nucleus</keyword>
<organism evidence="5 6">
    <name type="scientific">Naegleria fowleri</name>
    <name type="common">Brain eating amoeba</name>
    <dbReference type="NCBI Taxonomy" id="5763"/>
    <lineage>
        <taxon>Eukaryota</taxon>
        <taxon>Discoba</taxon>
        <taxon>Heterolobosea</taxon>
        <taxon>Tetramitia</taxon>
        <taxon>Eutetramitia</taxon>
        <taxon>Vahlkampfiidae</taxon>
        <taxon>Naegleria</taxon>
    </lineage>
</organism>
<dbReference type="Pfam" id="PF00808">
    <property type="entry name" value="CBFD_NFYB_HMF"/>
    <property type="match status" value="1"/>
</dbReference>
<evidence type="ECO:0000313" key="5">
    <source>
        <dbReference type="EMBL" id="KAF0977179.1"/>
    </source>
</evidence>
<dbReference type="VEuPathDB" id="AmoebaDB:NF0017840"/>
<dbReference type="FunFam" id="1.10.20.10:FF:000019">
    <property type="entry name" value="Negative cofactor 2 beta"/>
    <property type="match status" value="1"/>
</dbReference>
<dbReference type="GO" id="GO:0000122">
    <property type="term" value="P:negative regulation of transcription by RNA polymerase II"/>
    <property type="evidence" value="ECO:0007669"/>
    <property type="project" value="InterPro"/>
</dbReference>
<dbReference type="OMA" id="RDAKFKK"/>
<dbReference type="GO" id="GO:0017025">
    <property type="term" value="F:TBP-class protein binding"/>
    <property type="evidence" value="ECO:0007669"/>
    <property type="project" value="TreeGrafter"/>
</dbReference>
<proteinExistence type="predicted"/>
<accession>A0A6A5BW79</accession>
<evidence type="ECO:0000313" key="6">
    <source>
        <dbReference type="Proteomes" id="UP000444721"/>
    </source>
</evidence>
<dbReference type="Proteomes" id="UP000444721">
    <property type="component" value="Unassembled WGS sequence"/>
</dbReference>
<evidence type="ECO:0000256" key="2">
    <source>
        <dbReference type="ARBA" id="ARBA00023242"/>
    </source>
</evidence>
<dbReference type="CDD" id="cd22905">
    <property type="entry name" value="HFD_Dr1"/>
    <property type="match status" value="1"/>
</dbReference>
<dbReference type="VEuPathDB" id="AmoebaDB:NfTy_064060"/>
<dbReference type="PANTHER" id="PTHR46138">
    <property type="entry name" value="PROTEIN DR1"/>
    <property type="match status" value="1"/>
</dbReference>
<comment type="subcellular location">
    <subcellularLocation>
        <location evidence="1">Nucleus</location>
    </subcellularLocation>
</comment>
<comment type="caution">
    <text evidence="5">The sequence shown here is derived from an EMBL/GenBank/DDBJ whole genome shotgun (WGS) entry which is preliminary data.</text>
</comment>
<gene>
    <name evidence="5" type="ORF">FDP41_003832</name>
</gene>
<evidence type="ECO:0000256" key="1">
    <source>
        <dbReference type="ARBA" id="ARBA00004123"/>
    </source>
</evidence>
<name>A0A6A5BW79_NAEFO</name>
<dbReference type="PANTHER" id="PTHR46138:SF1">
    <property type="entry name" value="PROTEIN DR1"/>
    <property type="match status" value="1"/>
</dbReference>
<dbReference type="EMBL" id="VFQX01000035">
    <property type="protein sequence ID" value="KAF0977179.1"/>
    <property type="molecule type" value="Genomic_DNA"/>
</dbReference>
<evidence type="ECO:0000256" key="3">
    <source>
        <dbReference type="SAM" id="MobiDB-lite"/>
    </source>
</evidence>
<evidence type="ECO:0000259" key="4">
    <source>
        <dbReference type="Pfam" id="PF00808"/>
    </source>
</evidence>
<feature type="domain" description="Transcription factor CBF/NF-Y/archaeal histone" evidence="4">
    <location>
        <begin position="9"/>
        <end position="73"/>
    </location>
</feature>
<keyword evidence="6" id="KW-1185">Reference proteome</keyword>
<dbReference type="SUPFAM" id="SSF47113">
    <property type="entry name" value="Histone-fold"/>
    <property type="match status" value="1"/>
</dbReference>
<dbReference type="VEuPathDB" id="AmoebaDB:FDP41_003832"/>
<dbReference type="OrthoDB" id="601405at2759"/>